<dbReference type="OrthoDB" id="1850764at2759"/>
<dbReference type="SUPFAM" id="SSF50978">
    <property type="entry name" value="WD40 repeat-like"/>
    <property type="match status" value="1"/>
</dbReference>
<evidence type="ECO:0000256" key="5">
    <source>
        <dbReference type="ARBA" id="ARBA00023203"/>
    </source>
</evidence>
<gene>
    <name evidence="10" type="primary">Coro2a</name>
    <name evidence="10" type="ORF">Bhyg_06103</name>
</gene>
<dbReference type="Gene3D" id="2.130.10.10">
    <property type="entry name" value="YVTN repeat-like/Quinoprotein amine dehydrogenase"/>
    <property type="match status" value="1"/>
</dbReference>
<dbReference type="PANTHER" id="PTHR10856:SF44">
    <property type="entry name" value="CORONIN"/>
    <property type="match status" value="1"/>
</dbReference>
<organism evidence="10 11">
    <name type="scientific">Pseudolycoriella hygida</name>
    <dbReference type="NCBI Taxonomy" id="35572"/>
    <lineage>
        <taxon>Eukaryota</taxon>
        <taxon>Metazoa</taxon>
        <taxon>Ecdysozoa</taxon>
        <taxon>Arthropoda</taxon>
        <taxon>Hexapoda</taxon>
        <taxon>Insecta</taxon>
        <taxon>Pterygota</taxon>
        <taxon>Neoptera</taxon>
        <taxon>Endopterygota</taxon>
        <taxon>Diptera</taxon>
        <taxon>Nematocera</taxon>
        <taxon>Sciaroidea</taxon>
        <taxon>Sciaridae</taxon>
        <taxon>Pseudolycoriella</taxon>
    </lineage>
</organism>
<evidence type="ECO:0000256" key="4">
    <source>
        <dbReference type="ARBA" id="ARBA00023054"/>
    </source>
</evidence>
<dbReference type="PROSITE" id="PS00678">
    <property type="entry name" value="WD_REPEATS_1"/>
    <property type="match status" value="2"/>
</dbReference>
<dbReference type="AlphaFoldDB" id="A0A9Q0N063"/>
<evidence type="ECO:0000256" key="7">
    <source>
        <dbReference type="RuleBase" id="RU280818"/>
    </source>
</evidence>
<dbReference type="FunFam" id="2.130.10.10:FF:000502">
    <property type="entry name" value="Coronin"/>
    <property type="match status" value="1"/>
</dbReference>
<evidence type="ECO:0000256" key="1">
    <source>
        <dbReference type="ARBA" id="ARBA00009482"/>
    </source>
</evidence>
<dbReference type="SMART" id="SM01166">
    <property type="entry name" value="DUF1899"/>
    <property type="match status" value="1"/>
</dbReference>
<dbReference type="Pfam" id="PF08953">
    <property type="entry name" value="DUF1899"/>
    <property type="match status" value="1"/>
</dbReference>
<dbReference type="SMART" id="SM01167">
    <property type="entry name" value="DUF1900"/>
    <property type="match status" value="1"/>
</dbReference>
<feature type="coiled-coil region" evidence="8">
    <location>
        <begin position="519"/>
        <end position="560"/>
    </location>
</feature>
<keyword evidence="4 8" id="KW-0175">Coiled coil</keyword>
<keyword evidence="3 7" id="KW-0677">Repeat</keyword>
<dbReference type="Proteomes" id="UP001151699">
    <property type="component" value="Chromosome B"/>
</dbReference>
<keyword evidence="5" id="KW-0009">Actin-binding</keyword>
<feature type="repeat" description="WD" evidence="6">
    <location>
        <begin position="128"/>
        <end position="170"/>
    </location>
</feature>
<comment type="caution">
    <text evidence="10">The sequence shown here is derived from an EMBL/GenBank/DDBJ whole genome shotgun (WGS) entry which is preliminary data.</text>
</comment>
<evidence type="ECO:0000313" key="11">
    <source>
        <dbReference type="Proteomes" id="UP001151699"/>
    </source>
</evidence>
<feature type="domain" description="DUF1899" evidence="9">
    <location>
        <begin position="9"/>
        <end position="69"/>
    </location>
</feature>
<dbReference type="InterPro" id="IPR015943">
    <property type="entry name" value="WD40/YVTN_repeat-like_dom_sf"/>
</dbReference>
<keyword evidence="2 6" id="KW-0853">WD repeat</keyword>
<accession>A0A9Q0N063</accession>
<dbReference type="PROSITE" id="PS50082">
    <property type="entry name" value="WD_REPEATS_2"/>
    <property type="match status" value="3"/>
</dbReference>
<evidence type="ECO:0000259" key="9">
    <source>
        <dbReference type="SMART" id="SM01166"/>
    </source>
</evidence>
<dbReference type="SMART" id="SM00320">
    <property type="entry name" value="WD40"/>
    <property type="match status" value="3"/>
</dbReference>
<keyword evidence="11" id="KW-1185">Reference proteome</keyword>
<dbReference type="InterPro" id="IPR019775">
    <property type="entry name" value="WD40_repeat_CS"/>
</dbReference>
<protein>
    <recommendedName>
        <fullName evidence="7">Coronin</fullName>
    </recommendedName>
</protein>
<feature type="repeat" description="WD" evidence="6">
    <location>
        <begin position="173"/>
        <end position="214"/>
    </location>
</feature>
<dbReference type="InterPro" id="IPR015505">
    <property type="entry name" value="Coronin"/>
</dbReference>
<dbReference type="Pfam" id="PF00400">
    <property type="entry name" value="WD40"/>
    <property type="match status" value="3"/>
</dbReference>
<evidence type="ECO:0000256" key="3">
    <source>
        <dbReference type="ARBA" id="ARBA00022737"/>
    </source>
</evidence>
<feature type="repeat" description="WD" evidence="6">
    <location>
        <begin position="78"/>
        <end position="120"/>
    </location>
</feature>
<dbReference type="InterPro" id="IPR001680">
    <property type="entry name" value="WD40_rpt"/>
</dbReference>
<evidence type="ECO:0000256" key="2">
    <source>
        <dbReference type="ARBA" id="ARBA00022574"/>
    </source>
</evidence>
<dbReference type="Pfam" id="PF16300">
    <property type="entry name" value="WD40_4"/>
    <property type="match status" value="1"/>
</dbReference>
<dbReference type="InterPro" id="IPR015048">
    <property type="entry name" value="DUF1899"/>
</dbReference>
<dbReference type="PANTHER" id="PTHR10856">
    <property type="entry name" value="CORONIN"/>
    <property type="match status" value="1"/>
</dbReference>
<comment type="similarity">
    <text evidence="1 7">Belongs to the WD repeat coronin family.</text>
</comment>
<sequence>MTNSQLWFRGVRPSKFRHIYGQPSRKESCYTDVSVVRNGNDGNFCAVNPKLLAIVADTAFVVIPLSQAGRIDFQCCKVIGHTGQILDLKWNPFNDNIIASASDDCTIRIWEIPTEGLTSNLNESLMELQGHMRKVLQVEWHPTANNVLFSVGFDQSIIIWDVSNENERILKTINCHNDMIYSLAINRDGSLLATTSKDRKLRIIEPRTAIVIAEGTCHLSSKCSKVTFLDNGKVLTTGFSRHSDRQYAIWDQHDLKKPLAMEVMDSSSGVVTPYFDYDTKVLYLAGKGDGNIRYYEIVEEQPYIYYLNQFLSGQPQKALGFMPKRGLNTNQCEVFRFYKLHATGNICEPISMIVPRKSTLFQSDLYPDTVSDIPATSSEEWLAGRNVQPIMMSMQTGKSILADKNNKLQKVDNKQLSNDSIYNNNLKQNGNIENDKQKYDNNSKKFAFLAQQTIPDYRPQQMNDKNQKTSTNQSTKFHQLQAIFGHQGANIKDIANMQNNLLNNSRNNSLENLNLINSENELRKAFSLQTEEIKNLKNQLSSAEQRVKELESELHRLQLQLNRK</sequence>
<dbReference type="GO" id="GO:0051015">
    <property type="term" value="F:actin filament binding"/>
    <property type="evidence" value="ECO:0007669"/>
    <property type="project" value="TreeGrafter"/>
</dbReference>
<evidence type="ECO:0000256" key="6">
    <source>
        <dbReference type="PROSITE-ProRule" id="PRU00221"/>
    </source>
</evidence>
<dbReference type="InterPro" id="IPR036322">
    <property type="entry name" value="WD40_repeat_dom_sf"/>
</dbReference>
<proteinExistence type="inferred from homology"/>
<evidence type="ECO:0000256" key="8">
    <source>
        <dbReference type="SAM" id="Coils"/>
    </source>
</evidence>
<reference evidence="10" key="1">
    <citation type="submission" date="2022-07" db="EMBL/GenBank/DDBJ databases">
        <authorList>
            <person name="Trinca V."/>
            <person name="Uliana J.V.C."/>
            <person name="Torres T.T."/>
            <person name="Ward R.J."/>
            <person name="Monesi N."/>
        </authorList>
    </citation>
    <scope>NUCLEOTIDE SEQUENCE</scope>
    <source>
        <strain evidence="10">HSMRA1968</strain>
        <tissue evidence="10">Whole embryos</tissue>
    </source>
</reference>
<name>A0A9Q0N063_9DIPT</name>
<dbReference type="PROSITE" id="PS50294">
    <property type="entry name" value="WD_REPEATS_REGION"/>
    <property type="match status" value="2"/>
</dbReference>
<dbReference type="EMBL" id="WJQU01000002">
    <property type="protein sequence ID" value="KAJ6641168.1"/>
    <property type="molecule type" value="Genomic_DNA"/>
</dbReference>
<evidence type="ECO:0000313" key="10">
    <source>
        <dbReference type="EMBL" id="KAJ6641168.1"/>
    </source>
</evidence>